<accession>R0IH70</accession>
<proteinExistence type="predicted"/>
<name>R0IH70_EXST2</name>
<keyword evidence="1" id="KW-0175">Coiled coil</keyword>
<reference evidence="3 4" key="2">
    <citation type="journal article" date="2013" name="PLoS Genet.">
        <title>Comparative genome structure, secondary metabolite, and effector coding capacity across Cochliobolus pathogens.</title>
        <authorList>
            <person name="Condon B.J."/>
            <person name="Leng Y."/>
            <person name="Wu D."/>
            <person name="Bushley K.E."/>
            <person name="Ohm R.A."/>
            <person name="Otillar R."/>
            <person name="Martin J."/>
            <person name="Schackwitz W."/>
            <person name="Grimwood J."/>
            <person name="MohdZainudin N."/>
            <person name="Xue C."/>
            <person name="Wang R."/>
            <person name="Manning V.A."/>
            <person name="Dhillon B."/>
            <person name="Tu Z.J."/>
            <person name="Steffenson B.J."/>
            <person name="Salamov A."/>
            <person name="Sun H."/>
            <person name="Lowry S."/>
            <person name="LaButti K."/>
            <person name="Han J."/>
            <person name="Copeland A."/>
            <person name="Lindquist E."/>
            <person name="Barry K."/>
            <person name="Schmutz J."/>
            <person name="Baker S.E."/>
            <person name="Ciuffetti L.M."/>
            <person name="Grigoriev I.V."/>
            <person name="Zhong S."/>
            <person name="Turgeon B.G."/>
        </authorList>
    </citation>
    <scope>NUCLEOTIDE SEQUENCE [LARGE SCALE GENOMIC DNA]</scope>
    <source>
        <strain evidence="4">28A</strain>
    </source>
</reference>
<dbReference type="Proteomes" id="UP000016935">
    <property type="component" value="Unassembled WGS sequence"/>
</dbReference>
<evidence type="ECO:0000313" key="3">
    <source>
        <dbReference type="EMBL" id="EOA84540.1"/>
    </source>
</evidence>
<keyword evidence="4" id="KW-1185">Reference proteome</keyword>
<feature type="region of interest" description="Disordered" evidence="2">
    <location>
        <begin position="585"/>
        <end position="608"/>
    </location>
</feature>
<gene>
    <name evidence="3" type="ORF">SETTUDRAFT_41845</name>
</gene>
<sequence>MNEEEEYNHLADLTTENDDLRSKLYALRAELAKAENAEREANYELDKSRQALKEEKDNLRALQAQIARLEKENDHERAATKDAEGRVEVLYTDLDQSRFAHRSALADRDEALADKRDAELQLDDLRQQWQECEDKIAELEAELDEAQKAADQVLDLERDIARLREEMADLDRSIIVKDERISHLELHLQKERQRSYHAADAIAREKAASPVDEDQHVGAVAFESLEAELSMIEDNESYYEVEPNDFSHITETLLTWSPIAPAAQPPSTLHTLQAVSVSPVAPHVPRLTLDVREAAHLEPREPAPVALSTSLNEGASTAPVAVVVPTHTLTMRETASTEPIEPSRSLSSIHQHQAASTAPIEPARTPRSSIHAHEAASTAPKAPSPTLQTTFEVEIADIAPREPGLPALTVSVREAASTTPIVRRISTTDLSTQTDFASLTSQLIDHATVSIAPTTPIEVATAEFSTQTEAPVLASQLVTYATVSTTPVAPTETITTEHSVQTDANSVPSEISATCGIAITPIEPKHGFRRVTTKGTQTVPESPTSIRVGSVLVTHQMEPVEQVLPKAEPKRPTASTGVQTIVETPVVKEEAKPKPAPQPAPVPRASKSKSGITDLMVRLSAVLMAFTCFHLYTQLQAWKKANGIGMGGGYGNMASRSGAYGNGRYLFGIFPMGMNVGDSWLTEQIARHASSAVARFEDWAGIAYEPLY</sequence>
<dbReference type="STRING" id="671987.R0IH70"/>
<evidence type="ECO:0000313" key="4">
    <source>
        <dbReference type="Proteomes" id="UP000016935"/>
    </source>
</evidence>
<feature type="region of interest" description="Disordered" evidence="2">
    <location>
        <begin position="332"/>
        <end position="386"/>
    </location>
</feature>
<protein>
    <submittedName>
        <fullName evidence="3">Uncharacterized protein</fullName>
    </submittedName>
</protein>
<dbReference type="GeneID" id="19404726"/>
<dbReference type="eggNOG" id="KOG1216">
    <property type="taxonomic scope" value="Eukaryota"/>
</dbReference>
<dbReference type="AlphaFoldDB" id="R0IH70"/>
<dbReference type="OrthoDB" id="3788331at2759"/>
<dbReference type="HOGENOM" id="CLU_400079_0_0_1"/>
<feature type="coiled-coil region" evidence="1">
    <location>
        <begin position="10"/>
        <end position="173"/>
    </location>
</feature>
<dbReference type="RefSeq" id="XP_008027067.1">
    <property type="nucleotide sequence ID" value="XM_008028876.1"/>
</dbReference>
<dbReference type="EMBL" id="KB908703">
    <property type="protein sequence ID" value="EOA84540.1"/>
    <property type="molecule type" value="Genomic_DNA"/>
</dbReference>
<feature type="compositionally biased region" description="Low complexity" evidence="2">
    <location>
        <begin position="375"/>
        <end position="386"/>
    </location>
</feature>
<feature type="compositionally biased region" description="Polar residues" evidence="2">
    <location>
        <begin position="344"/>
        <end position="356"/>
    </location>
</feature>
<evidence type="ECO:0000256" key="2">
    <source>
        <dbReference type="SAM" id="MobiDB-lite"/>
    </source>
</evidence>
<organism evidence="3 4">
    <name type="scientific">Exserohilum turcicum (strain 28A)</name>
    <name type="common">Northern leaf blight fungus</name>
    <name type="synonym">Setosphaeria turcica</name>
    <dbReference type="NCBI Taxonomy" id="671987"/>
    <lineage>
        <taxon>Eukaryota</taxon>
        <taxon>Fungi</taxon>
        <taxon>Dikarya</taxon>
        <taxon>Ascomycota</taxon>
        <taxon>Pezizomycotina</taxon>
        <taxon>Dothideomycetes</taxon>
        <taxon>Pleosporomycetidae</taxon>
        <taxon>Pleosporales</taxon>
        <taxon>Pleosporineae</taxon>
        <taxon>Pleosporaceae</taxon>
        <taxon>Exserohilum</taxon>
    </lineage>
</organism>
<reference evidence="3 4" key="1">
    <citation type="journal article" date="2012" name="PLoS Pathog.">
        <title>Diverse lifestyles and strategies of plant pathogenesis encoded in the genomes of eighteen Dothideomycetes fungi.</title>
        <authorList>
            <person name="Ohm R.A."/>
            <person name="Feau N."/>
            <person name="Henrissat B."/>
            <person name="Schoch C.L."/>
            <person name="Horwitz B.A."/>
            <person name="Barry K.W."/>
            <person name="Condon B.J."/>
            <person name="Copeland A.C."/>
            <person name="Dhillon B."/>
            <person name="Glaser F."/>
            <person name="Hesse C.N."/>
            <person name="Kosti I."/>
            <person name="LaButti K."/>
            <person name="Lindquist E.A."/>
            <person name="Lucas S."/>
            <person name="Salamov A.A."/>
            <person name="Bradshaw R.E."/>
            <person name="Ciuffetti L."/>
            <person name="Hamelin R.C."/>
            <person name="Kema G.H.J."/>
            <person name="Lawrence C."/>
            <person name="Scott J.A."/>
            <person name="Spatafora J.W."/>
            <person name="Turgeon B.G."/>
            <person name="de Wit P.J.G.M."/>
            <person name="Zhong S."/>
            <person name="Goodwin S.B."/>
            <person name="Grigoriev I.V."/>
        </authorList>
    </citation>
    <scope>NUCLEOTIDE SEQUENCE [LARGE SCALE GENOMIC DNA]</scope>
    <source>
        <strain evidence="4">28A</strain>
    </source>
</reference>
<evidence type="ECO:0000256" key="1">
    <source>
        <dbReference type="SAM" id="Coils"/>
    </source>
</evidence>